<reference evidence="3 4" key="1">
    <citation type="submission" date="2016-10" db="EMBL/GenBank/DDBJ databases">
        <authorList>
            <person name="de Groot N.N."/>
        </authorList>
    </citation>
    <scope>NUCLEOTIDE SEQUENCE [LARGE SCALE GENOMIC DNA]</scope>
    <source>
        <strain evidence="3 4">DSM 26880</strain>
    </source>
</reference>
<feature type="transmembrane region" description="Helical" evidence="1">
    <location>
        <begin position="132"/>
        <end position="150"/>
    </location>
</feature>
<dbReference type="InterPro" id="IPR009936">
    <property type="entry name" value="DUF1468"/>
</dbReference>
<dbReference type="EMBL" id="FNPF01000001">
    <property type="protein sequence ID" value="SDX90326.1"/>
    <property type="molecule type" value="Genomic_DNA"/>
</dbReference>
<dbReference type="RefSeq" id="WP_089878484.1">
    <property type="nucleotide sequence ID" value="NZ_FNPF01000001.1"/>
</dbReference>
<proteinExistence type="predicted"/>
<keyword evidence="1" id="KW-1133">Transmembrane helix</keyword>
<dbReference type="STRING" id="321339.SAMN05444340_101437"/>
<evidence type="ECO:0000313" key="4">
    <source>
        <dbReference type="Proteomes" id="UP000199286"/>
    </source>
</evidence>
<dbReference type="AlphaFoldDB" id="A0A1H3FH79"/>
<organism evidence="3 4">
    <name type="scientific">Citreimonas salinaria</name>
    <dbReference type="NCBI Taxonomy" id="321339"/>
    <lineage>
        <taxon>Bacteria</taxon>
        <taxon>Pseudomonadati</taxon>
        <taxon>Pseudomonadota</taxon>
        <taxon>Alphaproteobacteria</taxon>
        <taxon>Rhodobacterales</taxon>
        <taxon>Roseobacteraceae</taxon>
        <taxon>Citreimonas</taxon>
    </lineage>
</organism>
<evidence type="ECO:0000313" key="3">
    <source>
        <dbReference type="EMBL" id="SDX90326.1"/>
    </source>
</evidence>
<accession>A0A1H3FH79</accession>
<feature type="domain" description="DUF1468" evidence="2">
    <location>
        <begin position="23"/>
        <end position="159"/>
    </location>
</feature>
<dbReference type="OrthoDB" id="8454209at2"/>
<keyword evidence="1" id="KW-0812">Transmembrane</keyword>
<protein>
    <submittedName>
        <fullName evidence="3">Tripartite tricarboxylate transporter TctB family protein</fullName>
    </submittedName>
</protein>
<sequence>MVRSKTLQDLFKRYRRPGDMFVAALSLLFSLFLLANLPSQTTWVARVQTFAQPAFWPTVAVVTMVVFSTLHLVGALVSERIEGRWQEVAEWVKALEYVLWFMVYVSVVPWLGYLPATILFTLLLTWRLGYRGLNWSLAALGVAVFVVVLFKSMLQVSIPAGAVYDLLPSGPARTFIMTYF</sequence>
<name>A0A1H3FH79_9RHOB</name>
<feature type="transmembrane region" description="Helical" evidence="1">
    <location>
        <begin position="98"/>
        <end position="126"/>
    </location>
</feature>
<dbReference type="Pfam" id="PF07331">
    <property type="entry name" value="TctB"/>
    <property type="match status" value="1"/>
</dbReference>
<keyword evidence="1" id="KW-0472">Membrane</keyword>
<feature type="transmembrane region" description="Helical" evidence="1">
    <location>
        <begin position="55"/>
        <end position="77"/>
    </location>
</feature>
<gene>
    <name evidence="3" type="ORF">SAMN05444340_101437</name>
</gene>
<evidence type="ECO:0000259" key="2">
    <source>
        <dbReference type="Pfam" id="PF07331"/>
    </source>
</evidence>
<keyword evidence="4" id="KW-1185">Reference proteome</keyword>
<evidence type="ECO:0000256" key="1">
    <source>
        <dbReference type="SAM" id="Phobius"/>
    </source>
</evidence>
<dbReference type="Proteomes" id="UP000199286">
    <property type="component" value="Unassembled WGS sequence"/>
</dbReference>